<dbReference type="Pfam" id="PF02581">
    <property type="entry name" value="TMP-TENI"/>
    <property type="match status" value="1"/>
</dbReference>
<evidence type="ECO:0000313" key="5">
    <source>
        <dbReference type="Proteomes" id="UP001595387"/>
    </source>
</evidence>
<dbReference type="Proteomes" id="UP001595387">
    <property type="component" value="Unassembled WGS sequence"/>
</dbReference>
<evidence type="ECO:0000259" key="3">
    <source>
        <dbReference type="Pfam" id="PF02581"/>
    </source>
</evidence>
<dbReference type="SUPFAM" id="SSF51391">
    <property type="entry name" value="Thiamin phosphate synthase"/>
    <property type="match status" value="1"/>
</dbReference>
<dbReference type="InterPro" id="IPR036206">
    <property type="entry name" value="ThiamineP_synth_sf"/>
</dbReference>
<dbReference type="PANTHER" id="PTHR20857:SF22">
    <property type="entry name" value="THIAZOLE TAUTOMERASE"/>
    <property type="match status" value="1"/>
</dbReference>
<dbReference type="PANTHER" id="PTHR20857">
    <property type="entry name" value="THIAMINE-PHOSPHATE PYROPHOSPHORYLASE"/>
    <property type="match status" value="1"/>
</dbReference>
<reference evidence="5" key="1">
    <citation type="journal article" date="2019" name="Int. J. Syst. Evol. Microbiol.">
        <title>The Global Catalogue of Microorganisms (GCM) 10K type strain sequencing project: providing services to taxonomists for standard genome sequencing and annotation.</title>
        <authorList>
            <consortium name="The Broad Institute Genomics Platform"/>
            <consortium name="The Broad Institute Genome Sequencing Center for Infectious Disease"/>
            <person name="Wu L."/>
            <person name="Ma J."/>
        </authorList>
    </citation>
    <scope>NUCLEOTIDE SEQUENCE [LARGE SCALE GENOMIC DNA]</scope>
    <source>
        <strain evidence="5">KCTC 13193</strain>
    </source>
</reference>
<accession>A0ABV7A6H3</accession>
<comment type="pathway">
    <text evidence="1">Cofactor biosynthesis; thiamine diphosphate biosynthesis.</text>
</comment>
<organism evidence="4 5">
    <name type="scientific">Virgibacillus sediminis</name>
    <dbReference type="NCBI Taxonomy" id="202260"/>
    <lineage>
        <taxon>Bacteria</taxon>
        <taxon>Bacillati</taxon>
        <taxon>Bacillota</taxon>
        <taxon>Bacilli</taxon>
        <taxon>Bacillales</taxon>
        <taxon>Bacillaceae</taxon>
        <taxon>Virgibacillus</taxon>
    </lineage>
</organism>
<feature type="domain" description="Thiamine phosphate synthase/TenI" evidence="3">
    <location>
        <begin position="20"/>
        <end position="190"/>
    </location>
</feature>
<evidence type="ECO:0000256" key="2">
    <source>
        <dbReference type="ARBA" id="ARBA00022977"/>
    </source>
</evidence>
<name>A0ABV7A6H3_9BACI</name>
<sequence length="217" mass="23218">MDNQTDHGKKRGELHIISTGRQSPETFASIAAEINEYVDVFHLREKAWSDRDMVEAIELLQSKGIPPEKIVVNNRTDVAHVTGVRGVQLAHHSIDVSSVRSAFGHLSIGCSVHSVKEAVSAADQGADYLLFGHVYPTSSKPGLAPKGLTGLRQVVRGASVPVIAIGGITPENTRGTIQNGASGIAVLSGVLLAEDPVKKAKAYKEEIRRVAEDEQTV</sequence>
<protein>
    <submittedName>
        <fullName evidence="4">Thiazole tautomerase TenI</fullName>
    </submittedName>
</protein>
<evidence type="ECO:0000313" key="4">
    <source>
        <dbReference type="EMBL" id="MFC2948365.1"/>
    </source>
</evidence>
<comment type="caution">
    <text evidence="4">The sequence shown here is derived from an EMBL/GenBank/DDBJ whole genome shotgun (WGS) entry which is preliminary data.</text>
</comment>
<dbReference type="Gene3D" id="3.20.20.70">
    <property type="entry name" value="Aldolase class I"/>
    <property type="match status" value="1"/>
</dbReference>
<dbReference type="NCBIfam" id="NF005819">
    <property type="entry name" value="PRK07695.1"/>
    <property type="match status" value="1"/>
</dbReference>
<gene>
    <name evidence="4" type="primary">tenI</name>
    <name evidence="4" type="ORF">ACFODW_08435</name>
</gene>
<keyword evidence="5" id="KW-1185">Reference proteome</keyword>
<proteinExistence type="predicted"/>
<keyword evidence="2" id="KW-0784">Thiamine biosynthesis</keyword>
<dbReference type="InterPro" id="IPR022998">
    <property type="entry name" value="ThiamineP_synth_TenI"/>
</dbReference>
<dbReference type="CDD" id="cd00564">
    <property type="entry name" value="TMP_TenI"/>
    <property type="match status" value="1"/>
</dbReference>
<dbReference type="EMBL" id="JBHRRZ010000015">
    <property type="protein sequence ID" value="MFC2948365.1"/>
    <property type="molecule type" value="Genomic_DNA"/>
</dbReference>
<evidence type="ECO:0000256" key="1">
    <source>
        <dbReference type="ARBA" id="ARBA00004948"/>
    </source>
</evidence>
<dbReference type="InterPro" id="IPR013785">
    <property type="entry name" value="Aldolase_TIM"/>
</dbReference>
<dbReference type="RefSeq" id="WP_390305255.1">
    <property type="nucleotide sequence ID" value="NZ_JBHRRZ010000015.1"/>
</dbReference>